<dbReference type="AlphaFoldDB" id="A0A075I7Y9"/>
<sequence length="101" mass="11436">MKIHKVTNIEQFVAKILPKQAQKNKSIVESILKNVQKNGDSAVKNMKKFTGASLSTLRISKAEIKNAYSKVSKNEIIALRLAKTRVEKQNLLLKIFSRIKN</sequence>
<evidence type="ECO:0000313" key="2">
    <source>
        <dbReference type="EMBL" id="AIF22827.1"/>
    </source>
</evidence>
<dbReference type="EC" id="1.1.1.23" evidence="2"/>
<protein>
    <submittedName>
        <fullName evidence="2">Histidinol dehydrogenase (HisD)</fullName>
        <ecNumber evidence="2">1.1.1.23</ecNumber>
    </submittedName>
</protein>
<dbReference type="Gene3D" id="3.40.50.1980">
    <property type="entry name" value="Nitrogenase molybdenum iron protein domain"/>
    <property type="match status" value="1"/>
</dbReference>
<dbReference type="Pfam" id="PF00815">
    <property type="entry name" value="Histidinol_dh"/>
    <property type="match status" value="1"/>
</dbReference>
<dbReference type="GO" id="GO:0004399">
    <property type="term" value="F:histidinol dehydrogenase activity"/>
    <property type="evidence" value="ECO:0007669"/>
    <property type="project" value="UniProtKB-EC"/>
</dbReference>
<dbReference type="GO" id="GO:0046872">
    <property type="term" value="F:metal ion binding"/>
    <property type="evidence" value="ECO:0007669"/>
    <property type="project" value="InterPro"/>
</dbReference>
<proteinExistence type="predicted"/>
<reference evidence="2" key="1">
    <citation type="journal article" date="2014" name="Genome Biol. Evol.">
        <title>Pangenome evidence for extensive interdomain horizontal transfer affecting lineage core and shell genes in uncultured planktonic thaumarchaeota and euryarchaeota.</title>
        <authorList>
            <person name="Deschamps P."/>
            <person name="Zivanovic Y."/>
            <person name="Moreira D."/>
            <person name="Rodriguez-Valera F."/>
            <person name="Lopez-Garcia P."/>
        </authorList>
    </citation>
    <scope>NUCLEOTIDE SEQUENCE</scope>
</reference>
<name>A0A075I7Y9_9ARCH</name>
<accession>A0A075I7Y9</accession>
<gene>
    <name evidence="2" type="primary">hisD</name>
</gene>
<dbReference type="EMBL" id="KF901217">
    <property type="protein sequence ID" value="AIF22827.1"/>
    <property type="molecule type" value="Genomic_DNA"/>
</dbReference>
<dbReference type="GO" id="GO:0051287">
    <property type="term" value="F:NAD binding"/>
    <property type="evidence" value="ECO:0007669"/>
    <property type="project" value="InterPro"/>
</dbReference>
<keyword evidence="1 2" id="KW-0560">Oxidoreductase</keyword>
<organism evidence="2">
    <name type="scientific">uncultured marine thaumarchaeote SAT1000_10_G09</name>
    <dbReference type="NCBI Taxonomy" id="1456375"/>
    <lineage>
        <taxon>Archaea</taxon>
        <taxon>Nitrososphaerota</taxon>
        <taxon>environmental samples</taxon>
    </lineage>
</organism>
<evidence type="ECO:0000256" key="1">
    <source>
        <dbReference type="ARBA" id="ARBA00023002"/>
    </source>
</evidence>
<dbReference type="InterPro" id="IPR012131">
    <property type="entry name" value="Hstdl_DH"/>
</dbReference>